<evidence type="ECO:0000256" key="14">
    <source>
        <dbReference type="SAM" id="SignalP"/>
    </source>
</evidence>
<evidence type="ECO:0000259" key="15">
    <source>
        <dbReference type="Pfam" id="PF00593"/>
    </source>
</evidence>
<evidence type="ECO:0000259" key="16">
    <source>
        <dbReference type="Pfam" id="PF07715"/>
    </source>
</evidence>
<evidence type="ECO:0000256" key="5">
    <source>
        <dbReference type="ARBA" id="ARBA00022692"/>
    </source>
</evidence>
<dbReference type="OrthoDB" id="183532at2"/>
<evidence type="ECO:0000256" key="7">
    <source>
        <dbReference type="ARBA" id="ARBA00023065"/>
    </source>
</evidence>
<gene>
    <name evidence="17" type="ORF">D8I35_17480</name>
</gene>
<keyword evidence="8 13" id="KW-0798">TonB box</keyword>
<dbReference type="Gene3D" id="2.170.130.10">
    <property type="entry name" value="TonB-dependent receptor, plug domain"/>
    <property type="match status" value="1"/>
</dbReference>
<evidence type="ECO:0000256" key="4">
    <source>
        <dbReference type="ARBA" id="ARBA00022452"/>
    </source>
</evidence>
<evidence type="ECO:0000256" key="12">
    <source>
        <dbReference type="PROSITE-ProRule" id="PRU01360"/>
    </source>
</evidence>
<dbReference type="CDD" id="cd01347">
    <property type="entry name" value="ligand_gated_channel"/>
    <property type="match status" value="1"/>
</dbReference>
<evidence type="ECO:0000256" key="6">
    <source>
        <dbReference type="ARBA" id="ARBA00022729"/>
    </source>
</evidence>
<keyword evidence="3 12" id="KW-0813">Transport</keyword>
<keyword evidence="6 14" id="KW-0732">Signal</keyword>
<comment type="similarity">
    <text evidence="2 12 13">Belongs to the TonB-dependent receptor family.</text>
</comment>
<dbReference type="PANTHER" id="PTHR30069">
    <property type="entry name" value="TONB-DEPENDENT OUTER MEMBRANE RECEPTOR"/>
    <property type="match status" value="1"/>
</dbReference>
<evidence type="ECO:0000256" key="3">
    <source>
        <dbReference type="ARBA" id="ARBA00022448"/>
    </source>
</evidence>
<evidence type="ECO:0000256" key="8">
    <source>
        <dbReference type="ARBA" id="ARBA00023077"/>
    </source>
</evidence>
<keyword evidence="5 12" id="KW-0812">Transmembrane</keyword>
<keyword evidence="4 12" id="KW-1134">Transmembrane beta strand</keyword>
<reference evidence="17 18" key="1">
    <citation type="submission" date="2018-10" db="EMBL/GenBank/DDBJ databases">
        <title>Draft genome of Cortibacter populi DSM10536.</title>
        <authorList>
            <person name="Bernier A.-M."/>
            <person name="Bernard K."/>
        </authorList>
    </citation>
    <scope>NUCLEOTIDE SEQUENCE [LARGE SCALE GENOMIC DNA]</scope>
    <source>
        <strain evidence="17 18">DSM 105136</strain>
    </source>
</reference>
<dbReference type="Gene3D" id="2.40.170.20">
    <property type="entry name" value="TonB-dependent receptor, beta-barrel domain"/>
    <property type="match status" value="1"/>
</dbReference>
<keyword evidence="7" id="KW-0406">Ion transport</keyword>
<dbReference type="PANTHER" id="PTHR30069:SF53">
    <property type="entry name" value="COLICIN I RECEPTOR-RELATED"/>
    <property type="match status" value="1"/>
</dbReference>
<dbReference type="GO" id="GO:0015344">
    <property type="term" value="F:siderophore uptake transmembrane transporter activity"/>
    <property type="evidence" value="ECO:0007669"/>
    <property type="project" value="TreeGrafter"/>
</dbReference>
<dbReference type="Proteomes" id="UP000278006">
    <property type="component" value="Unassembled WGS sequence"/>
</dbReference>
<evidence type="ECO:0000256" key="11">
    <source>
        <dbReference type="ARBA" id="ARBA00023237"/>
    </source>
</evidence>
<accession>A0A3M6QIQ2</accession>
<sequence length="656" mass="71343">MFSRSLCHRPRRAASRLLACSLGLASCGVHAQQAVAPAALDEIVVTATTGARALSDAPASVSVVDGAELRQRPVHDLADALDGLPGLRIDDSVGLGRRGISIRGMDPSHTLVLVDGQRISTSSAAIAHSDFELGWTPAVAIERVEAVRGPMSSLYGSEALGGVVNAITRSATDAWHGEWSSTALTTGRSGSGSRFRSGLYVGGPLVPGTLGLNAWGEFKRRNALRAAGNTALTALDENHASMGHVGLTWTPDSRQRIDLSVDAGKEELDGERAGTAGAVYRTENRADRRRYALSHTGEWAWGSSRVRIYRSALDRRASRSDGGTETGPNHFVDTVLDGQVSLAVGTTQRLTLGAEARRERLEDPTVNLAGKKAQNHYALFAQDEIRLGQQWELVLGSRFDQHEDFGRETSPRAYLLYRPSEAWTIKVGVGRGFKAPTLKQLSSEYESRAAIGGRGIIRGNPALRPETNQSFELGAALDRGSWQASATLFNNDVKNLVETVRQPTCFEAGKICLEYENISRARLRGLELTASTLLPGRLRLDANYTWLDATNRSTGLRLAERARHSANASLEWAALDALSTRLRVEYTGSQYRSATESDRPAYTLLHWYLDYALNPRVSLQGGIENLTDKRLANDDVSVYSRADEGRRYFVGLNVSF</sequence>
<dbReference type="InterPro" id="IPR012910">
    <property type="entry name" value="Plug_dom"/>
</dbReference>
<evidence type="ECO:0000256" key="1">
    <source>
        <dbReference type="ARBA" id="ARBA00004571"/>
    </source>
</evidence>
<evidence type="ECO:0000256" key="2">
    <source>
        <dbReference type="ARBA" id="ARBA00009810"/>
    </source>
</evidence>
<feature type="chain" id="PRO_5018302517" evidence="14">
    <location>
        <begin position="32"/>
        <end position="656"/>
    </location>
</feature>
<evidence type="ECO:0000313" key="17">
    <source>
        <dbReference type="EMBL" id="RMX02970.1"/>
    </source>
</evidence>
<proteinExistence type="inferred from homology"/>
<comment type="caution">
    <text evidence="17">The sequence shown here is derived from an EMBL/GenBank/DDBJ whole genome shotgun (WGS) entry which is preliminary data.</text>
</comment>
<comment type="subcellular location">
    <subcellularLocation>
        <location evidence="1 12">Cell outer membrane</location>
        <topology evidence="1 12">Multi-pass membrane protein</topology>
    </subcellularLocation>
</comment>
<evidence type="ECO:0000256" key="13">
    <source>
        <dbReference type="RuleBase" id="RU003357"/>
    </source>
</evidence>
<dbReference type="GO" id="GO:0044718">
    <property type="term" value="P:siderophore transmembrane transport"/>
    <property type="evidence" value="ECO:0007669"/>
    <property type="project" value="TreeGrafter"/>
</dbReference>
<dbReference type="InterPro" id="IPR039426">
    <property type="entry name" value="TonB-dep_rcpt-like"/>
</dbReference>
<organism evidence="17 18">
    <name type="scientific">Corticibacter populi</name>
    <dbReference type="NCBI Taxonomy" id="1550736"/>
    <lineage>
        <taxon>Bacteria</taxon>
        <taxon>Pseudomonadati</taxon>
        <taxon>Pseudomonadota</taxon>
        <taxon>Betaproteobacteria</taxon>
        <taxon>Burkholderiales</taxon>
        <taxon>Comamonadaceae</taxon>
        <taxon>Corticibacter</taxon>
    </lineage>
</organism>
<dbReference type="RefSeq" id="WP_122231749.1">
    <property type="nucleotide sequence ID" value="NZ_RDQO01000007.1"/>
</dbReference>
<dbReference type="AlphaFoldDB" id="A0A3M6QIQ2"/>
<dbReference type="InterPro" id="IPR037066">
    <property type="entry name" value="Plug_dom_sf"/>
</dbReference>
<protein>
    <submittedName>
        <fullName evidence="17">TonB-dependent receptor</fullName>
    </submittedName>
</protein>
<evidence type="ECO:0000256" key="9">
    <source>
        <dbReference type="ARBA" id="ARBA00023136"/>
    </source>
</evidence>
<feature type="signal peptide" evidence="14">
    <location>
        <begin position="1"/>
        <end position="31"/>
    </location>
</feature>
<evidence type="ECO:0000256" key="10">
    <source>
        <dbReference type="ARBA" id="ARBA00023170"/>
    </source>
</evidence>
<name>A0A3M6QIQ2_9BURK</name>
<dbReference type="InterPro" id="IPR000531">
    <property type="entry name" value="Beta-barrel_TonB"/>
</dbReference>
<keyword evidence="9 12" id="KW-0472">Membrane</keyword>
<dbReference type="InterPro" id="IPR036942">
    <property type="entry name" value="Beta-barrel_TonB_sf"/>
</dbReference>
<dbReference type="PROSITE" id="PS51257">
    <property type="entry name" value="PROKAR_LIPOPROTEIN"/>
    <property type="match status" value="1"/>
</dbReference>
<dbReference type="SUPFAM" id="SSF56935">
    <property type="entry name" value="Porins"/>
    <property type="match status" value="1"/>
</dbReference>
<dbReference type="Pfam" id="PF00593">
    <property type="entry name" value="TonB_dep_Rec_b-barrel"/>
    <property type="match status" value="1"/>
</dbReference>
<dbReference type="Pfam" id="PF07715">
    <property type="entry name" value="Plug"/>
    <property type="match status" value="1"/>
</dbReference>
<keyword evidence="11 12" id="KW-0998">Cell outer membrane</keyword>
<dbReference type="GO" id="GO:0009279">
    <property type="term" value="C:cell outer membrane"/>
    <property type="evidence" value="ECO:0007669"/>
    <property type="project" value="UniProtKB-SubCell"/>
</dbReference>
<keyword evidence="18" id="KW-1185">Reference proteome</keyword>
<feature type="domain" description="TonB-dependent receptor-like beta-barrel" evidence="15">
    <location>
        <begin position="252"/>
        <end position="626"/>
    </location>
</feature>
<keyword evidence="10 17" id="KW-0675">Receptor</keyword>
<dbReference type="EMBL" id="RDQO01000007">
    <property type="protein sequence ID" value="RMX02970.1"/>
    <property type="molecule type" value="Genomic_DNA"/>
</dbReference>
<evidence type="ECO:0000313" key="18">
    <source>
        <dbReference type="Proteomes" id="UP000278006"/>
    </source>
</evidence>
<dbReference type="PROSITE" id="PS52016">
    <property type="entry name" value="TONB_DEPENDENT_REC_3"/>
    <property type="match status" value="1"/>
</dbReference>
<feature type="domain" description="TonB-dependent receptor plug" evidence="16">
    <location>
        <begin position="54"/>
        <end position="163"/>
    </location>
</feature>